<dbReference type="Pfam" id="PF01613">
    <property type="entry name" value="Flavin_Reduct"/>
    <property type="match status" value="1"/>
</dbReference>
<keyword evidence="1" id="KW-0560">Oxidoreductase</keyword>
<name>A0A345Y1A4_9ACTN</name>
<feature type="domain" description="Flavin reductase like" evidence="2">
    <location>
        <begin position="1"/>
        <end position="156"/>
    </location>
</feature>
<dbReference type="KEGG" id="sarm:DVA86_26585"/>
<keyword evidence="4" id="KW-1185">Reference proteome</keyword>
<protein>
    <submittedName>
        <fullName evidence="3">Flavin reductase</fullName>
    </submittedName>
</protein>
<evidence type="ECO:0000313" key="3">
    <source>
        <dbReference type="EMBL" id="AXK37670.1"/>
    </source>
</evidence>
<sequence length="158" mass="17143">MARLAAGVVLVTAYDPDDGPNGEDVGMTATAFMSVSLDPPLVMVSVRDGSRMDELLERQPLWAASLLTDGQRQTAGRFAMKGRLSDRLLFQEVPHTRGEHSGAALVDDALAVLECRTEQRVRAGDHTLVIARVLGAALPHAPDAEPLTYYRGRYRSLS</sequence>
<evidence type="ECO:0000313" key="4">
    <source>
        <dbReference type="Proteomes" id="UP000254425"/>
    </source>
</evidence>
<dbReference type="InterPro" id="IPR012349">
    <property type="entry name" value="Split_barrel_FMN-bd"/>
</dbReference>
<dbReference type="InterPro" id="IPR050268">
    <property type="entry name" value="NADH-dep_flavin_reductase"/>
</dbReference>
<reference evidence="3 4" key="1">
    <citation type="submission" date="2018-07" db="EMBL/GenBank/DDBJ databases">
        <title>Draft genome of the type strain Streptomyces armeniacus ATCC 15676.</title>
        <authorList>
            <person name="Labana P."/>
            <person name="Gosse J.T."/>
            <person name="Boddy C.N."/>
        </authorList>
    </citation>
    <scope>NUCLEOTIDE SEQUENCE [LARGE SCALE GENOMIC DNA]</scope>
    <source>
        <strain evidence="3 4">ATCC 15676</strain>
    </source>
</reference>
<dbReference type="GO" id="GO:0042602">
    <property type="term" value="F:riboflavin reductase (NADPH) activity"/>
    <property type="evidence" value="ECO:0007669"/>
    <property type="project" value="TreeGrafter"/>
</dbReference>
<dbReference type="EMBL" id="CP031320">
    <property type="protein sequence ID" value="AXK37670.1"/>
    <property type="molecule type" value="Genomic_DNA"/>
</dbReference>
<dbReference type="GO" id="GO:0006208">
    <property type="term" value="P:pyrimidine nucleobase catabolic process"/>
    <property type="evidence" value="ECO:0007669"/>
    <property type="project" value="TreeGrafter"/>
</dbReference>
<evidence type="ECO:0000256" key="1">
    <source>
        <dbReference type="ARBA" id="ARBA00023002"/>
    </source>
</evidence>
<dbReference type="Gene3D" id="2.30.110.10">
    <property type="entry name" value="Electron Transport, Fmn-binding Protein, Chain A"/>
    <property type="match status" value="1"/>
</dbReference>
<dbReference type="InterPro" id="IPR002563">
    <property type="entry name" value="Flavin_Rdtase-like_dom"/>
</dbReference>
<proteinExistence type="predicted"/>
<accession>A0A345Y1A4</accession>
<dbReference type="SUPFAM" id="SSF50475">
    <property type="entry name" value="FMN-binding split barrel"/>
    <property type="match status" value="1"/>
</dbReference>
<dbReference type="GO" id="GO:0010181">
    <property type="term" value="F:FMN binding"/>
    <property type="evidence" value="ECO:0007669"/>
    <property type="project" value="InterPro"/>
</dbReference>
<organism evidence="3 4">
    <name type="scientific">Streptomyces armeniacus</name>
    <dbReference type="NCBI Taxonomy" id="83291"/>
    <lineage>
        <taxon>Bacteria</taxon>
        <taxon>Bacillati</taxon>
        <taxon>Actinomycetota</taxon>
        <taxon>Actinomycetes</taxon>
        <taxon>Kitasatosporales</taxon>
        <taxon>Streptomycetaceae</taxon>
        <taxon>Streptomyces</taxon>
    </lineage>
</organism>
<dbReference type="Proteomes" id="UP000254425">
    <property type="component" value="Chromosome"/>
</dbReference>
<dbReference type="PANTHER" id="PTHR30466:SF1">
    <property type="entry name" value="FMN REDUCTASE (NADH) RUTF"/>
    <property type="match status" value="1"/>
</dbReference>
<evidence type="ECO:0000259" key="2">
    <source>
        <dbReference type="SMART" id="SM00903"/>
    </source>
</evidence>
<dbReference type="AlphaFoldDB" id="A0A345Y1A4"/>
<dbReference type="PANTHER" id="PTHR30466">
    <property type="entry name" value="FLAVIN REDUCTASE"/>
    <property type="match status" value="1"/>
</dbReference>
<dbReference type="SMART" id="SM00903">
    <property type="entry name" value="Flavin_Reduct"/>
    <property type="match status" value="1"/>
</dbReference>
<gene>
    <name evidence="3" type="ORF">DVA86_26585</name>
</gene>